<protein>
    <recommendedName>
        <fullName evidence="3">Dehydrogenase/reductase SDR family member 12</fullName>
    </recommendedName>
</protein>
<dbReference type="SUPFAM" id="SSF51735">
    <property type="entry name" value="NAD(P)-binding Rossmann-fold domains"/>
    <property type="match status" value="1"/>
</dbReference>
<dbReference type="PRINTS" id="PR00081">
    <property type="entry name" value="GDHRDH"/>
</dbReference>
<dbReference type="PANTHER" id="PTHR44656">
    <property type="entry name" value="DEHYDROGENASE/REDUCTASE SDR FAMILY MEMBER 12"/>
    <property type="match status" value="1"/>
</dbReference>
<accession>A0A8J4PT34</accession>
<evidence type="ECO:0000313" key="1">
    <source>
        <dbReference type="EMBL" id="KAF2073240.1"/>
    </source>
</evidence>
<gene>
    <name evidence="1" type="ORF">CYY_005437</name>
</gene>
<comment type="caution">
    <text evidence="1">The sequence shown here is derived from an EMBL/GenBank/DDBJ whole genome shotgun (WGS) entry which is preliminary data.</text>
</comment>
<dbReference type="InterPro" id="IPR036291">
    <property type="entry name" value="NAD(P)-bd_dom_sf"/>
</dbReference>
<dbReference type="EMBL" id="AJWJ01000217">
    <property type="protein sequence ID" value="KAF2073240.1"/>
    <property type="molecule type" value="Genomic_DNA"/>
</dbReference>
<organism evidence="1 2">
    <name type="scientific">Polysphondylium violaceum</name>
    <dbReference type="NCBI Taxonomy" id="133409"/>
    <lineage>
        <taxon>Eukaryota</taxon>
        <taxon>Amoebozoa</taxon>
        <taxon>Evosea</taxon>
        <taxon>Eumycetozoa</taxon>
        <taxon>Dictyostelia</taxon>
        <taxon>Dictyosteliales</taxon>
        <taxon>Dictyosteliaceae</taxon>
        <taxon>Polysphondylium</taxon>
    </lineage>
</organism>
<name>A0A8J4PT34_9MYCE</name>
<dbReference type="PANTHER" id="PTHR44656:SF7">
    <property type="entry name" value="DEHYDROGENASE_REDUCTASE SDR FAMILY MEMBER 12"/>
    <property type="match status" value="1"/>
</dbReference>
<evidence type="ECO:0000313" key="2">
    <source>
        <dbReference type="Proteomes" id="UP000695562"/>
    </source>
</evidence>
<dbReference type="Proteomes" id="UP000695562">
    <property type="component" value="Unassembled WGS sequence"/>
</dbReference>
<dbReference type="InterPro" id="IPR002347">
    <property type="entry name" value="SDR_fam"/>
</dbReference>
<reference evidence="1" key="1">
    <citation type="submission" date="2020-01" db="EMBL/GenBank/DDBJ databases">
        <title>Development of genomics and gene disruption for Polysphondylium violaceum indicates a role for the polyketide synthase stlB in stalk morphogenesis.</title>
        <authorList>
            <person name="Narita B."/>
            <person name="Kawabe Y."/>
            <person name="Kin K."/>
            <person name="Saito T."/>
            <person name="Gibbs R."/>
            <person name="Kuspa A."/>
            <person name="Muzny D."/>
            <person name="Queller D."/>
            <person name="Richards S."/>
            <person name="Strassman J."/>
            <person name="Sucgang R."/>
            <person name="Worley K."/>
            <person name="Schaap P."/>
        </authorList>
    </citation>
    <scope>NUCLEOTIDE SEQUENCE</scope>
    <source>
        <strain evidence="1">QSvi11</strain>
    </source>
</reference>
<dbReference type="InterPro" id="IPR052992">
    <property type="entry name" value="SDR_member_12"/>
</dbReference>
<dbReference type="OrthoDB" id="417891at2759"/>
<sequence length="337" mass="38401">MFTALKWFYNGCSHYTSGGFKKAESQFNPNDLQVDISHRNYLITGSNSGIGYSAAMEISKRGGRVHLVCRNREKGEKALNEIKLESNNENVFLHICDLSLIRDVKIFSQQWLESGQTADVLIHNAGIMNNEREETSEGIEKTFATNLLAPFLLTKLLLDNQKPEQRPLDMKQRVIIVSSGGMLTQKMSTDFEFKRVVTEGKKWDGMQAYAQTKRASVYLTELFAQKYPTTNFFSMHPGWVNTPQLESAMPTFNRLTKRIQRTPQEGSDTIVWLAISPTVEDNFSALFFQDRHPVDKFISNSNTESPAQDVEKLWSYLNHYYESIPNYYPSSASSASN</sequence>
<dbReference type="Pfam" id="PF00106">
    <property type="entry name" value="adh_short"/>
    <property type="match status" value="1"/>
</dbReference>
<proteinExistence type="predicted"/>
<dbReference type="Gene3D" id="3.40.50.720">
    <property type="entry name" value="NAD(P)-binding Rossmann-like Domain"/>
    <property type="match status" value="1"/>
</dbReference>
<keyword evidence="2" id="KW-1185">Reference proteome</keyword>
<evidence type="ECO:0008006" key="3">
    <source>
        <dbReference type="Google" id="ProtNLM"/>
    </source>
</evidence>
<dbReference type="AlphaFoldDB" id="A0A8J4PT34"/>